<dbReference type="RefSeq" id="WP_353721492.1">
    <property type="nucleotide sequence ID" value="NZ_CP159289.1"/>
</dbReference>
<dbReference type="Pfam" id="PF25221">
    <property type="entry name" value="5TMH_Lnb"/>
    <property type="match status" value="1"/>
</dbReference>
<protein>
    <submittedName>
        <fullName evidence="4">DUF4105 domain-containing protein</fullName>
    </submittedName>
</protein>
<feature type="transmembrane region" description="Helical" evidence="1">
    <location>
        <begin position="356"/>
        <end position="374"/>
    </location>
</feature>
<feature type="domain" description="Lnb N-terminal periplasmic" evidence="2">
    <location>
        <begin position="46"/>
        <end position="176"/>
    </location>
</feature>
<feature type="domain" description="Lnb-like transmembrane" evidence="3">
    <location>
        <begin position="271"/>
        <end position="396"/>
    </location>
</feature>
<keyword evidence="1" id="KW-0812">Transmembrane</keyword>
<reference evidence="4" key="1">
    <citation type="submission" date="2024-06" db="EMBL/GenBank/DDBJ databases">
        <title>Sequencing and assembly of the genome of Dyadobacter sp. strain 676, a symbiont of Cyamopsis tetragonoloba.</title>
        <authorList>
            <person name="Guro P."/>
            <person name="Sazanova A."/>
            <person name="Kuznetsova I."/>
            <person name="Belimov A."/>
            <person name="Safronova V."/>
        </authorList>
    </citation>
    <scope>NUCLEOTIDE SEQUENCE</scope>
    <source>
        <strain evidence="4">676</strain>
    </source>
</reference>
<feature type="transmembrane region" description="Helical" evidence="1">
    <location>
        <begin position="304"/>
        <end position="323"/>
    </location>
</feature>
<proteinExistence type="predicted"/>
<sequence>MYFPSHSMQSRFSWHLQRLIALMCFFWLAAPVVSRAQFGILSPAAKISLVTVAPGRELYSGFGHSVLWVYDPATGVDRAFNYGTFSFQEGNFYIKFLRGTLPYSLSVSPLSYQIAHYQEENRSISEQVLNLSIPQKQRLYNFLENNYLPENREYQYKFFYDNCATRMTVALKAAVGDSLIYNGYTKEKLSFRQWIDRYAFKQNPWADFGMDLAIGAPSDEIATPEQATFLPDNLAAAFADAKVKTATGTAPLVSETRELFKAAPFPPPGPLTPTVVFWTLAILTLAFTYWQIRAERINFVFDKILFGIAGLAGWILLLLWFGTNHGVTGYNYDILWAFPLWMPLIFFLSKNRKPGWFQYLLIFYAFLLLCATGNVTKHNYVVIPILAMLIVRVYYINNSLSKIPQKEIAYGSGVADTKNH</sequence>
<dbReference type="InterPro" id="IPR057436">
    <property type="entry name" value="5TMH_Lnb"/>
</dbReference>
<evidence type="ECO:0000256" key="1">
    <source>
        <dbReference type="SAM" id="Phobius"/>
    </source>
</evidence>
<evidence type="ECO:0000259" key="2">
    <source>
        <dbReference type="Pfam" id="PF13387"/>
    </source>
</evidence>
<evidence type="ECO:0000259" key="3">
    <source>
        <dbReference type="Pfam" id="PF25221"/>
    </source>
</evidence>
<evidence type="ECO:0000313" key="4">
    <source>
        <dbReference type="EMBL" id="XCH26198.1"/>
    </source>
</evidence>
<organism evidence="4">
    <name type="scientific">Dyadobacter sp. 676</name>
    <dbReference type="NCBI Taxonomy" id="3088362"/>
    <lineage>
        <taxon>Bacteria</taxon>
        <taxon>Pseudomonadati</taxon>
        <taxon>Bacteroidota</taxon>
        <taxon>Cytophagia</taxon>
        <taxon>Cytophagales</taxon>
        <taxon>Spirosomataceae</taxon>
        <taxon>Dyadobacter</taxon>
    </lineage>
</organism>
<feature type="transmembrane region" description="Helical" evidence="1">
    <location>
        <begin position="380"/>
        <end position="397"/>
    </location>
</feature>
<dbReference type="AlphaFoldDB" id="A0AAU8FPS1"/>
<dbReference type="EMBL" id="CP159289">
    <property type="protein sequence ID" value="XCH26198.1"/>
    <property type="molecule type" value="Genomic_DNA"/>
</dbReference>
<keyword evidence="1" id="KW-0472">Membrane</keyword>
<feature type="transmembrane region" description="Helical" evidence="1">
    <location>
        <begin position="275"/>
        <end position="292"/>
    </location>
</feature>
<dbReference type="InterPro" id="IPR025178">
    <property type="entry name" value="Lnb_N"/>
</dbReference>
<keyword evidence="1" id="KW-1133">Transmembrane helix</keyword>
<accession>A0AAU8FPS1</accession>
<feature type="transmembrane region" description="Helical" evidence="1">
    <location>
        <begin position="329"/>
        <end position="349"/>
    </location>
</feature>
<name>A0AAU8FPS1_9BACT</name>
<dbReference type="Pfam" id="PF13387">
    <property type="entry name" value="Lnb_N"/>
    <property type="match status" value="1"/>
</dbReference>
<gene>
    <name evidence="4" type="ORF">ABV298_07305</name>
</gene>